<keyword evidence="2" id="KW-0812">Transmembrane</keyword>
<feature type="domain" description="DUF6533" evidence="3">
    <location>
        <begin position="29"/>
        <end position="72"/>
    </location>
</feature>
<feature type="region of interest" description="Disordered" evidence="1">
    <location>
        <begin position="162"/>
        <end position="193"/>
    </location>
</feature>
<dbReference type="OrthoDB" id="3242409at2759"/>
<reference evidence="4" key="1">
    <citation type="submission" date="2022-07" db="EMBL/GenBank/DDBJ databases">
        <title>Genome Sequence of Agrocybe chaxingu.</title>
        <authorList>
            <person name="Buettner E."/>
        </authorList>
    </citation>
    <scope>NUCLEOTIDE SEQUENCE</scope>
    <source>
        <strain evidence="4">MP-N11</strain>
    </source>
</reference>
<keyword evidence="2" id="KW-1133">Transmembrane helix</keyword>
<dbReference type="Pfam" id="PF20151">
    <property type="entry name" value="DUF6533"/>
    <property type="match status" value="1"/>
</dbReference>
<gene>
    <name evidence="4" type="ORF">NLJ89_g2249</name>
</gene>
<dbReference type="InterPro" id="IPR045340">
    <property type="entry name" value="DUF6533"/>
</dbReference>
<name>A0A9W8MYS7_9AGAR</name>
<sequence>MVAQAPAIASISNEEYIRLYKGGLIPLKVCLASLVWVLHDYLVTLEDEVRYIWPQKRSFGRFMFLWIRYYTIGLVAAFNGVLFAISIGLFLWIMIVNAMNRGRLIATAIHLPIPGCPAINGGTQWAQWIPAAAFELVLVEALVIPLAFLVVSRDDGAHNLAPNRSSDVYPGEVRTREEKEMRRGQNPSSSSWW</sequence>
<feature type="transmembrane region" description="Helical" evidence="2">
    <location>
        <begin position="128"/>
        <end position="151"/>
    </location>
</feature>
<evidence type="ECO:0000256" key="2">
    <source>
        <dbReference type="SAM" id="Phobius"/>
    </source>
</evidence>
<evidence type="ECO:0000256" key="1">
    <source>
        <dbReference type="SAM" id="MobiDB-lite"/>
    </source>
</evidence>
<dbReference type="Proteomes" id="UP001148786">
    <property type="component" value="Unassembled WGS sequence"/>
</dbReference>
<dbReference type="AlphaFoldDB" id="A0A9W8MYS7"/>
<keyword evidence="5" id="KW-1185">Reference proteome</keyword>
<evidence type="ECO:0000313" key="4">
    <source>
        <dbReference type="EMBL" id="KAJ3514651.1"/>
    </source>
</evidence>
<protein>
    <recommendedName>
        <fullName evidence="3">DUF6533 domain-containing protein</fullName>
    </recommendedName>
</protein>
<evidence type="ECO:0000259" key="3">
    <source>
        <dbReference type="Pfam" id="PF20151"/>
    </source>
</evidence>
<evidence type="ECO:0000313" key="5">
    <source>
        <dbReference type="Proteomes" id="UP001148786"/>
    </source>
</evidence>
<feature type="compositionally biased region" description="Basic and acidic residues" evidence="1">
    <location>
        <begin position="173"/>
        <end position="183"/>
    </location>
</feature>
<keyword evidence="2" id="KW-0472">Membrane</keyword>
<feature type="transmembrane region" description="Helical" evidence="2">
    <location>
        <begin position="66"/>
        <end position="95"/>
    </location>
</feature>
<organism evidence="4 5">
    <name type="scientific">Agrocybe chaxingu</name>
    <dbReference type="NCBI Taxonomy" id="84603"/>
    <lineage>
        <taxon>Eukaryota</taxon>
        <taxon>Fungi</taxon>
        <taxon>Dikarya</taxon>
        <taxon>Basidiomycota</taxon>
        <taxon>Agaricomycotina</taxon>
        <taxon>Agaricomycetes</taxon>
        <taxon>Agaricomycetidae</taxon>
        <taxon>Agaricales</taxon>
        <taxon>Agaricineae</taxon>
        <taxon>Strophariaceae</taxon>
        <taxon>Agrocybe</taxon>
    </lineage>
</organism>
<proteinExistence type="predicted"/>
<dbReference type="EMBL" id="JANKHO010000134">
    <property type="protein sequence ID" value="KAJ3514651.1"/>
    <property type="molecule type" value="Genomic_DNA"/>
</dbReference>
<comment type="caution">
    <text evidence="4">The sequence shown here is derived from an EMBL/GenBank/DDBJ whole genome shotgun (WGS) entry which is preliminary data.</text>
</comment>
<accession>A0A9W8MYS7</accession>